<sequence length="58" mass="6835">MQPVKIDPRNIISATSVQKNWKAVYDKAQKAPQFVTRNNKFELVILSYAEYCQLYQKK</sequence>
<protein>
    <recommendedName>
        <fullName evidence="4">Prevent-host-death family protein</fullName>
    </recommendedName>
</protein>
<dbReference type="SUPFAM" id="SSF143120">
    <property type="entry name" value="YefM-like"/>
    <property type="match status" value="1"/>
</dbReference>
<comment type="similarity">
    <text evidence="1">Belongs to the phD/YefM antitoxin family.</text>
</comment>
<organism evidence="2 3">
    <name type="scientific">Latilactobacillus graminis DSM 20719</name>
    <dbReference type="NCBI Taxonomy" id="1423752"/>
    <lineage>
        <taxon>Bacteria</taxon>
        <taxon>Bacillati</taxon>
        <taxon>Bacillota</taxon>
        <taxon>Bacilli</taxon>
        <taxon>Lactobacillales</taxon>
        <taxon>Lactobacillaceae</taxon>
        <taxon>Latilactobacillus</taxon>
    </lineage>
</organism>
<evidence type="ECO:0000256" key="1">
    <source>
        <dbReference type="ARBA" id="ARBA00009981"/>
    </source>
</evidence>
<evidence type="ECO:0000313" key="3">
    <source>
        <dbReference type="Proteomes" id="UP000050823"/>
    </source>
</evidence>
<dbReference type="Proteomes" id="UP000050823">
    <property type="component" value="Unassembled WGS sequence"/>
</dbReference>
<reference evidence="2 3" key="1">
    <citation type="journal article" date="2015" name="Genome Announc.">
        <title>Expanding the biotechnology potential of lactobacilli through comparative genomics of 213 strains and associated genera.</title>
        <authorList>
            <person name="Sun Z."/>
            <person name="Harris H.M."/>
            <person name="McCann A."/>
            <person name="Guo C."/>
            <person name="Argimon S."/>
            <person name="Zhang W."/>
            <person name="Yang X."/>
            <person name="Jeffery I.B."/>
            <person name="Cooney J.C."/>
            <person name="Kagawa T.F."/>
            <person name="Liu W."/>
            <person name="Song Y."/>
            <person name="Salvetti E."/>
            <person name="Wrobel A."/>
            <person name="Rasinkangas P."/>
            <person name="Parkhill J."/>
            <person name="Rea M.C."/>
            <person name="O'Sullivan O."/>
            <person name="Ritari J."/>
            <person name="Douillard F.P."/>
            <person name="Paul Ross R."/>
            <person name="Yang R."/>
            <person name="Briner A.E."/>
            <person name="Felis G.E."/>
            <person name="de Vos W.M."/>
            <person name="Barrangou R."/>
            <person name="Klaenhammer T.R."/>
            <person name="Caufield P.W."/>
            <person name="Cui Y."/>
            <person name="Zhang H."/>
            <person name="O'Toole P.W."/>
        </authorList>
    </citation>
    <scope>NUCLEOTIDE SEQUENCE [LARGE SCALE GENOMIC DNA]</scope>
    <source>
        <strain evidence="2 3">DSM 20719</strain>
    </source>
</reference>
<comment type="caution">
    <text evidence="2">The sequence shown here is derived from an EMBL/GenBank/DDBJ whole genome shotgun (WGS) entry which is preliminary data.</text>
</comment>
<gene>
    <name evidence="2" type="ORF">FC90_GL001737</name>
</gene>
<dbReference type="InterPro" id="IPR036165">
    <property type="entry name" value="YefM-like_sf"/>
</dbReference>
<name>A0AA89I058_9LACO</name>
<dbReference type="EMBL" id="AYZB01000058">
    <property type="protein sequence ID" value="KRM21200.1"/>
    <property type="molecule type" value="Genomic_DNA"/>
</dbReference>
<dbReference type="AlphaFoldDB" id="A0AA89I058"/>
<evidence type="ECO:0000313" key="2">
    <source>
        <dbReference type="EMBL" id="KRM21200.1"/>
    </source>
</evidence>
<accession>A0AA89I058</accession>
<proteinExistence type="inferred from homology"/>
<evidence type="ECO:0008006" key="4">
    <source>
        <dbReference type="Google" id="ProtNLM"/>
    </source>
</evidence>
<dbReference type="Gene3D" id="3.40.1620.10">
    <property type="entry name" value="YefM-like domain"/>
    <property type="match status" value="1"/>
</dbReference>